<accession>A0ABN6I4C9</accession>
<sequence length="622" mass="69130">MEGLITEERMGACFERNLGFFKAYLPKLYATLLKPPTLYNLLSDPGGVNIINLNDHSLLFACIEGQHQMLSVAKEWAKAPLTNPKWRLDDNQITPLSPLESLPLTNKGCQALLNLSPNIKTYHLGANFYPPTIFYGLAGGLVLALLLEQGAFFHALYLCEEHPDLWRISCYFIDYARLFEATPPNACVLSLGTMQPKVLQHIFISKKITHSFLHLEFDPYKNEDTKAQAQSFYAHKKSALRGWGSFEDEMLGFTNTLKNLQTNPPILRPKRIKPIDLPICIVGNGPSLDGLLPFLKEHGDKMIIFSCGTALKVLKKAGVSVDFQIEIERIDYLKEVLESAPLEDTPLICGNMLNPKALAYAKEAYMFMRGGSWSAYLDPHLSVEFSAPFVGNAGAALASLFSHTLILCGLDCGYIEGQAKHAKGSYYGTESSFIPPNALEVRSNFGDSKVFSDGLFLLSAKQMEQLFKQGKNQVYNLSSGAFIENTTPLRAQDLKLTGGKKDRAIRRIKNAFKPLKLSPPIEGFNAFKETLAELLNTPISTKKELYALVDRINAFSVKTTQENPFVGILLEGSLAHLCLHLLVACLPLKQADLPVFYAKAKDIILNTIDEMLDAYNAMNTFV</sequence>
<gene>
    <name evidence="3" type="ORF">NHP190012_00930</name>
</gene>
<dbReference type="InterPro" id="IPR002826">
    <property type="entry name" value="MptE-like"/>
</dbReference>
<protein>
    <submittedName>
        <fullName evidence="3">PH domain-containing protein</fullName>
    </submittedName>
</protein>
<proteinExistence type="predicted"/>
<feature type="domain" description="6-hydroxymethylpterin diphosphokinase MptE-like" evidence="1">
    <location>
        <begin position="255"/>
        <end position="416"/>
    </location>
</feature>
<dbReference type="PANTHER" id="PTHR41786:SF1">
    <property type="entry name" value="6-HYDROXYMETHYLPTERIN DIPHOSPHOKINASE MPTE-LIKE DOMAIN-CONTAINING PROTEIN"/>
    <property type="match status" value="1"/>
</dbReference>
<dbReference type="Pfam" id="PF20157">
    <property type="entry name" value="Maf_flag10_N"/>
    <property type="match status" value="1"/>
</dbReference>
<organism evidence="3 4">
    <name type="scientific">Helicobacter gastrofelis</name>
    <dbReference type="NCBI Taxonomy" id="2849642"/>
    <lineage>
        <taxon>Bacteria</taxon>
        <taxon>Pseudomonadati</taxon>
        <taxon>Campylobacterota</taxon>
        <taxon>Epsilonproteobacteria</taxon>
        <taxon>Campylobacterales</taxon>
        <taxon>Helicobacteraceae</taxon>
        <taxon>Helicobacter</taxon>
    </lineage>
</organism>
<reference evidence="3 4" key="1">
    <citation type="submission" date="2021-07" db="EMBL/GenBank/DDBJ databases">
        <title>Novel Helicobacter sp. Isolated from a cat.</title>
        <authorList>
            <person name="Rimbara E."/>
            <person name="Suzuki M."/>
        </authorList>
    </citation>
    <scope>NUCLEOTIDE SEQUENCE [LARGE SCALE GENOMIC DNA]</scope>
    <source>
        <strain evidence="4">NHP19-012</strain>
    </source>
</reference>
<dbReference type="RefSeq" id="WP_221271993.1">
    <property type="nucleotide sequence ID" value="NZ_AP024819.1"/>
</dbReference>
<dbReference type="Pfam" id="PF01973">
    <property type="entry name" value="MptE-like"/>
    <property type="match status" value="1"/>
</dbReference>
<name>A0ABN6I4C9_9HELI</name>
<evidence type="ECO:0000313" key="3">
    <source>
        <dbReference type="EMBL" id="BCZ18451.1"/>
    </source>
</evidence>
<dbReference type="PANTHER" id="PTHR41786">
    <property type="entry name" value="MOTILITY ACCESSORY FACTOR MAF"/>
    <property type="match status" value="1"/>
</dbReference>
<dbReference type="InterPro" id="IPR045376">
    <property type="entry name" value="Maf_N"/>
</dbReference>
<feature type="domain" description="Glycosyltransferase Maf N-terminal" evidence="2">
    <location>
        <begin position="14"/>
        <end position="181"/>
    </location>
</feature>
<dbReference type="Proteomes" id="UP000826146">
    <property type="component" value="Chromosome"/>
</dbReference>
<evidence type="ECO:0000259" key="1">
    <source>
        <dbReference type="Pfam" id="PF01973"/>
    </source>
</evidence>
<dbReference type="EMBL" id="AP024819">
    <property type="protein sequence ID" value="BCZ18451.1"/>
    <property type="molecule type" value="Genomic_DNA"/>
</dbReference>
<evidence type="ECO:0000313" key="4">
    <source>
        <dbReference type="Proteomes" id="UP000826146"/>
    </source>
</evidence>
<evidence type="ECO:0000259" key="2">
    <source>
        <dbReference type="Pfam" id="PF20157"/>
    </source>
</evidence>
<keyword evidence="4" id="KW-1185">Reference proteome</keyword>